<dbReference type="EMBL" id="CADEPM010000002">
    <property type="protein sequence ID" value="CAB3399250.1"/>
    <property type="molecule type" value="Genomic_DNA"/>
</dbReference>
<protein>
    <submittedName>
        <fullName evidence="2">Uncharacterized protein</fullName>
    </submittedName>
</protein>
<proteinExistence type="predicted"/>
<evidence type="ECO:0000313" key="2">
    <source>
        <dbReference type="EMBL" id="CAB3399250.1"/>
    </source>
</evidence>
<reference evidence="2 3" key="1">
    <citation type="submission" date="2020-04" db="EMBL/GenBank/DDBJ databases">
        <authorList>
            <person name="Laetsch R D."/>
            <person name="Stevens L."/>
            <person name="Kumar S."/>
            <person name="Blaxter L. M."/>
        </authorList>
    </citation>
    <scope>NUCLEOTIDE SEQUENCE [LARGE SCALE GENOMIC DNA]</scope>
</reference>
<dbReference type="AlphaFoldDB" id="A0A8S1EES1"/>
<feature type="region of interest" description="Disordered" evidence="1">
    <location>
        <begin position="290"/>
        <end position="346"/>
    </location>
</feature>
<gene>
    <name evidence="2" type="ORF">CBOVIS_LOCUS2406</name>
</gene>
<evidence type="ECO:0000313" key="3">
    <source>
        <dbReference type="Proteomes" id="UP000494206"/>
    </source>
</evidence>
<feature type="compositionally biased region" description="Polar residues" evidence="1">
    <location>
        <begin position="293"/>
        <end position="332"/>
    </location>
</feature>
<name>A0A8S1EES1_9PELO</name>
<organism evidence="2 3">
    <name type="scientific">Caenorhabditis bovis</name>
    <dbReference type="NCBI Taxonomy" id="2654633"/>
    <lineage>
        <taxon>Eukaryota</taxon>
        <taxon>Metazoa</taxon>
        <taxon>Ecdysozoa</taxon>
        <taxon>Nematoda</taxon>
        <taxon>Chromadorea</taxon>
        <taxon>Rhabditida</taxon>
        <taxon>Rhabditina</taxon>
        <taxon>Rhabditomorpha</taxon>
        <taxon>Rhabditoidea</taxon>
        <taxon>Rhabditidae</taxon>
        <taxon>Peloderinae</taxon>
        <taxon>Caenorhabditis</taxon>
    </lineage>
</organism>
<keyword evidence="3" id="KW-1185">Reference proteome</keyword>
<accession>A0A8S1EES1</accession>
<feature type="region of interest" description="Disordered" evidence="1">
    <location>
        <begin position="454"/>
        <end position="502"/>
    </location>
</feature>
<sequence>MLTENNRLHWYGLPVSTSQPIENRDVLTQANSTDAFRPSQQVSSSRNVATDLQVQTTFDSFPADHRDAFHPSCDLASSSTNTKAFLVPPSFVPVPVVYGDVLMQANSSDAYRPSQKLVSSSFETTDKNNVVPEASNELHELAVYTSSLRKEPIGDEIMNEESASISPPQEISDDVIFDRVVLRPQNVHPHQQSVESRIQPLKKSNVVPEASNELYELATYASTLPTEPNGDASMDEESEEDLLRILQEACFENGKNDGLHNINIYEEVGRCWGFKHITESHTETAELVVRSQEPAQEKTQSTDINSDAVNSNKQGSTTTIVPDKLNSGSNRSPIGKGRRRRRARQTIQFEEIPIISQPSVPPKLPERRTRQQVERYVSEDWKAIRGTIRPRRNRISRTEEPSVPSLHQINSFDENQAVASHVPQNDSIVSHLVSENSAVSKKNGDLQPEQDLTLESSEDGTVDDPQPMVAHPERPAPKTGKQLQALKRRNRSVDSNGSKDLKTVPLKKRREIIDDVNQNENALQASTLNACEVIN</sequence>
<dbReference type="Proteomes" id="UP000494206">
    <property type="component" value="Unassembled WGS sequence"/>
</dbReference>
<comment type="caution">
    <text evidence="2">The sequence shown here is derived from an EMBL/GenBank/DDBJ whole genome shotgun (WGS) entry which is preliminary data.</text>
</comment>
<evidence type="ECO:0000256" key="1">
    <source>
        <dbReference type="SAM" id="MobiDB-lite"/>
    </source>
</evidence>